<accession>A0ABQ5CT35</accession>
<reference evidence="1" key="1">
    <citation type="journal article" date="2022" name="Int. J. Mol. Sci.">
        <title>Draft Genome of Tanacetum Coccineum: Genomic Comparison of Closely Related Tanacetum-Family Plants.</title>
        <authorList>
            <person name="Yamashiro T."/>
            <person name="Shiraishi A."/>
            <person name="Nakayama K."/>
            <person name="Satake H."/>
        </authorList>
    </citation>
    <scope>NUCLEOTIDE SEQUENCE</scope>
</reference>
<proteinExistence type="predicted"/>
<dbReference type="PROSITE" id="PS51257">
    <property type="entry name" value="PROKAR_LIPOPROTEIN"/>
    <property type="match status" value="1"/>
</dbReference>
<dbReference type="EMBL" id="BQNB010014559">
    <property type="protein sequence ID" value="GJT29637.1"/>
    <property type="molecule type" value="Genomic_DNA"/>
</dbReference>
<gene>
    <name evidence="1" type="ORF">Tco_0909912</name>
</gene>
<name>A0ABQ5CT35_9ASTR</name>
<organism evidence="1 2">
    <name type="scientific">Tanacetum coccineum</name>
    <dbReference type="NCBI Taxonomy" id="301880"/>
    <lineage>
        <taxon>Eukaryota</taxon>
        <taxon>Viridiplantae</taxon>
        <taxon>Streptophyta</taxon>
        <taxon>Embryophyta</taxon>
        <taxon>Tracheophyta</taxon>
        <taxon>Spermatophyta</taxon>
        <taxon>Magnoliopsida</taxon>
        <taxon>eudicotyledons</taxon>
        <taxon>Gunneridae</taxon>
        <taxon>Pentapetalae</taxon>
        <taxon>asterids</taxon>
        <taxon>campanulids</taxon>
        <taxon>Asterales</taxon>
        <taxon>Asteraceae</taxon>
        <taxon>Asteroideae</taxon>
        <taxon>Anthemideae</taxon>
        <taxon>Anthemidinae</taxon>
        <taxon>Tanacetum</taxon>
    </lineage>
</organism>
<comment type="caution">
    <text evidence="1">The sequence shown here is derived from an EMBL/GenBank/DDBJ whole genome shotgun (WGS) entry which is preliminary data.</text>
</comment>
<protein>
    <submittedName>
        <fullName evidence="1">Uncharacterized protein</fullName>
    </submittedName>
</protein>
<evidence type="ECO:0000313" key="2">
    <source>
        <dbReference type="Proteomes" id="UP001151760"/>
    </source>
</evidence>
<keyword evidence="2" id="KW-1185">Reference proteome</keyword>
<reference evidence="1" key="2">
    <citation type="submission" date="2022-01" db="EMBL/GenBank/DDBJ databases">
        <authorList>
            <person name="Yamashiro T."/>
            <person name="Shiraishi A."/>
            <person name="Satake H."/>
            <person name="Nakayama K."/>
        </authorList>
    </citation>
    <scope>NUCLEOTIDE SEQUENCE</scope>
</reference>
<sequence>MYRTSILADQISQFAAIANVFHRSTLIVVALISGCAKFEARMAIMGDDDIPIVVSFLLMGTCQFSIHLGKATPRHRFLQPRENKNREQRNFSSNAQHATYLEKLIPYYMWKAFITQDSAKRDYLVKNLKSFDVADINHLADAHRTYSCLKATFINYFNPFVCSGLCNNGPS</sequence>
<dbReference type="Proteomes" id="UP001151760">
    <property type="component" value="Unassembled WGS sequence"/>
</dbReference>
<evidence type="ECO:0000313" key="1">
    <source>
        <dbReference type="EMBL" id="GJT29637.1"/>
    </source>
</evidence>